<name>A0A2I2AAS0_9LACO</name>
<comment type="caution">
    <text evidence="16">The sequence shown here is derived from an EMBL/GenBank/DDBJ whole genome shotgun (WGS) entry which is preliminary data.</text>
</comment>
<proteinExistence type="inferred from homology"/>
<evidence type="ECO:0000256" key="3">
    <source>
        <dbReference type="ARBA" id="ARBA00015862"/>
    </source>
</evidence>
<dbReference type="GO" id="GO:0046872">
    <property type="term" value="F:metal ion binding"/>
    <property type="evidence" value="ECO:0007669"/>
    <property type="project" value="UniProtKB-KW"/>
</dbReference>
<dbReference type="InterPro" id="IPR050902">
    <property type="entry name" value="ABC_Transporter_SBP"/>
</dbReference>
<evidence type="ECO:0000259" key="15">
    <source>
        <dbReference type="PROSITE" id="PS50983"/>
    </source>
</evidence>
<sequence>MKTNKLPLVALLLLLTLICGLALGARHFVEQKQAASLKNQRIVVTTTALAEIFDKLEIPLVGVPKTANKLPARYQKVATVGGAMSPNIEKIASLKPTEVYAVSTLKNQYDQAFKKQKFNLTYLDLDSVSQLKNSLTTLGDKYHRQKQAQAAVAEINRAISRAKKKAHGKKHPKVLILMGLPGAGYMILTNKSYLGNLVQLAGGKNLYQSRSQIYLDPSNEQLANQNPDVILRLAHALPNITVPQFEAEFKQNPVWQHMDAVKNKRVYDLEQPTFNASANLEVPQALAKLGQYFYPGN</sequence>
<dbReference type="Pfam" id="PF01497">
    <property type="entry name" value="Peripla_BP_2"/>
    <property type="match status" value="1"/>
</dbReference>
<gene>
    <name evidence="16" type="primary">isdE</name>
    <name evidence="16" type="ORF">CYR79_05965</name>
</gene>
<evidence type="ECO:0000313" key="16">
    <source>
        <dbReference type="EMBL" id="PLA76457.1"/>
    </source>
</evidence>
<keyword evidence="12" id="KW-0449">Lipoprotein</keyword>
<dbReference type="EMBL" id="PKGI01000029">
    <property type="protein sequence ID" value="PLA76457.1"/>
    <property type="molecule type" value="Genomic_DNA"/>
</dbReference>
<evidence type="ECO:0000256" key="9">
    <source>
        <dbReference type="ARBA" id="ARBA00023004"/>
    </source>
</evidence>
<comment type="cofactor">
    <cofactor evidence="1">
        <name>heme b</name>
        <dbReference type="ChEBI" id="CHEBI:60344"/>
    </cofactor>
</comment>
<evidence type="ECO:0000256" key="2">
    <source>
        <dbReference type="ARBA" id="ARBA00008814"/>
    </source>
</evidence>
<dbReference type="PANTHER" id="PTHR30535:SF36">
    <property type="entry name" value="HIGH-AFFINITY HEME UPTAKE SYSTEM PROTEIN ISDE"/>
    <property type="match status" value="1"/>
</dbReference>
<keyword evidence="10" id="KW-0472">Membrane</keyword>
<evidence type="ECO:0000313" key="17">
    <source>
        <dbReference type="Proteomes" id="UP000234579"/>
    </source>
</evidence>
<keyword evidence="9" id="KW-0408">Iron</keyword>
<dbReference type="GO" id="GO:0015886">
    <property type="term" value="P:heme transport"/>
    <property type="evidence" value="ECO:0007669"/>
    <property type="project" value="InterPro"/>
</dbReference>
<evidence type="ECO:0000256" key="12">
    <source>
        <dbReference type="ARBA" id="ARBA00023288"/>
    </source>
</evidence>
<comment type="similarity">
    <text evidence="2">Belongs to the bacterial solute-binding protein 8 family.</text>
</comment>
<accession>A0A2I2AAS0</accession>
<dbReference type="InterPro" id="IPR002491">
    <property type="entry name" value="ABC_transptr_periplasmic_BD"/>
</dbReference>
<reference evidence="17" key="1">
    <citation type="submission" date="2017-12" db="EMBL/GenBank/DDBJ databases">
        <authorList>
            <person name="Christensen H."/>
        </authorList>
    </citation>
    <scope>NUCLEOTIDE SEQUENCE [LARGE SCALE GENOMIC DNA]</scope>
    <source>
        <strain evidence="17">268A</strain>
    </source>
</reference>
<dbReference type="RefSeq" id="WP_101811858.1">
    <property type="nucleotide sequence ID" value="NZ_PKGI01000029.1"/>
</dbReference>
<evidence type="ECO:0000256" key="10">
    <source>
        <dbReference type="ARBA" id="ARBA00023136"/>
    </source>
</evidence>
<protein>
    <recommendedName>
        <fullName evidence="3">High-affinity heme uptake system protein IsdE</fullName>
    </recommendedName>
    <alternativeName>
        <fullName evidence="14">Iron-regulated surface determinant protein E</fullName>
    </alternativeName>
    <alternativeName>
        <fullName evidence="13">Staphylococcal iron-regulated protein F</fullName>
    </alternativeName>
</protein>
<keyword evidence="5" id="KW-1003">Cell membrane</keyword>
<evidence type="ECO:0000256" key="7">
    <source>
        <dbReference type="ARBA" id="ARBA00022723"/>
    </source>
</evidence>
<dbReference type="AlphaFoldDB" id="A0A2I2AAS0"/>
<dbReference type="InterPro" id="IPR019957">
    <property type="entry name" value="ABC_transptr_haem-bd_IsdE"/>
</dbReference>
<keyword evidence="11" id="KW-0564">Palmitate</keyword>
<evidence type="ECO:0000256" key="6">
    <source>
        <dbReference type="ARBA" id="ARBA00022617"/>
    </source>
</evidence>
<dbReference type="Proteomes" id="UP000234579">
    <property type="component" value="Unassembled WGS sequence"/>
</dbReference>
<evidence type="ECO:0000256" key="5">
    <source>
        <dbReference type="ARBA" id="ARBA00022475"/>
    </source>
</evidence>
<keyword evidence="6" id="KW-0349">Heme</keyword>
<dbReference type="GO" id="GO:0071281">
    <property type="term" value="P:cellular response to iron ion"/>
    <property type="evidence" value="ECO:0007669"/>
    <property type="project" value="TreeGrafter"/>
</dbReference>
<keyword evidence="4" id="KW-0813">Transport</keyword>
<dbReference type="PROSITE" id="PS50983">
    <property type="entry name" value="FE_B12_PBP"/>
    <property type="match status" value="1"/>
</dbReference>
<dbReference type="Gene3D" id="3.40.50.1980">
    <property type="entry name" value="Nitrogenase molybdenum iron protein domain"/>
    <property type="match status" value="2"/>
</dbReference>
<feature type="domain" description="Fe/B12 periplasmic-binding" evidence="15">
    <location>
        <begin position="41"/>
        <end position="297"/>
    </location>
</feature>
<evidence type="ECO:0000256" key="1">
    <source>
        <dbReference type="ARBA" id="ARBA00001970"/>
    </source>
</evidence>
<dbReference type="NCBIfam" id="TIGR03659">
    <property type="entry name" value="IsdE"/>
    <property type="match status" value="1"/>
</dbReference>
<keyword evidence="8" id="KW-0732">Signal</keyword>
<dbReference type="SUPFAM" id="SSF53807">
    <property type="entry name" value="Helical backbone' metal receptor"/>
    <property type="match status" value="1"/>
</dbReference>
<dbReference type="PANTHER" id="PTHR30535">
    <property type="entry name" value="VITAMIN B12-BINDING PROTEIN"/>
    <property type="match status" value="1"/>
</dbReference>
<evidence type="ECO:0000256" key="13">
    <source>
        <dbReference type="ARBA" id="ARBA00031148"/>
    </source>
</evidence>
<evidence type="ECO:0000256" key="4">
    <source>
        <dbReference type="ARBA" id="ARBA00022448"/>
    </source>
</evidence>
<keyword evidence="7" id="KW-0479">Metal-binding</keyword>
<dbReference type="GO" id="GO:0016020">
    <property type="term" value="C:membrane"/>
    <property type="evidence" value="ECO:0007669"/>
    <property type="project" value="InterPro"/>
</dbReference>
<evidence type="ECO:0000256" key="14">
    <source>
        <dbReference type="ARBA" id="ARBA00031463"/>
    </source>
</evidence>
<organism evidence="16 17">
    <name type="scientific">Ligilactobacillus agilis</name>
    <dbReference type="NCBI Taxonomy" id="1601"/>
    <lineage>
        <taxon>Bacteria</taxon>
        <taxon>Bacillati</taxon>
        <taxon>Bacillota</taxon>
        <taxon>Bacilli</taxon>
        <taxon>Lactobacillales</taxon>
        <taxon>Lactobacillaceae</taxon>
        <taxon>Ligilactobacillus</taxon>
    </lineage>
</organism>
<dbReference type="GO" id="GO:0020037">
    <property type="term" value="F:heme binding"/>
    <property type="evidence" value="ECO:0007669"/>
    <property type="project" value="InterPro"/>
</dbReference>
<evidence type="ECO:0000256" key="11">
    <source>
        <dbReference type="ARBA" id="ARBA00023139"/>
    </source>
</evidence>
<evidence type="ECO:0000256" key="8">
    <source>
        <dbReference type="ARBA" id="ARBA00022729"/>
    </source>
</evidence>